<dbReference type="AlphaFoldDB" id="A0AAD4ZM35"/>
<proteinExistence type="predicted"/>
<comment type="caution">
    <text evidence="2">The sequence shown here is derived from an EMBL/GenBank/DDBJ whole genome shotgun (WGS) entry which is preliminary data.</text>
</comment>
<feature type="region of interest" description="Disordered" evidence="1">
    <location>
        <begin position="1"/>
        <end position="66"/>
    </location>
</feature>
<reference evidence="2 3" key="1">
    <citation type="journal article" date="2022" name="G3 (Bethesda)">
        <title>Whole-genome sequence and methylome profiling of the almond [Prunus dulcis (Mill.) D.A. Webb] cultivar 'Nonpareil'.</title>
        <authorList>
            <person name="D'Amico-Willman K.M."/>
            <person name="Ouma W.Z."/>
            <person name="Meulia T."/>
            <person name="Sideli G.M."/>
            <person name="Gradziel T.M."/>
            <person name="Fresnedo-Ramirez J."/>
        </authorList>
    </citation>
    <scope>NUCLEOTIDE SEQUENCE [LARGE SCALE GENOMIC DNA]</scope>
    <source>
        <strain evidence="2">Clone GOH B32 T37-40</strain>
    </source>
</reference>
<evidence type="ECO:0000256" key="1">
    <source>
        <dbReference type="SAM" id="MobiDB-lite"/>
    </source>
</evidence>
<name>A0AAD4ZM35_PRUDU</name>
<feature type="compositionally biased region" description="Basic residues" evidence="1">
    <location>
        <begin position="105"/>
        <end position="115"/>
    </location>
</feature>
<organism evidence="2 3">
    <name type="scientific">Prunus dulcis</name>
    <name type="common">Almond</name>
    <name type="synonym">Amygdalus dulcis</name>
    <dbReference type="NCBI Taxonomy" id="3755"/>
    <lineage>
        <taxon>Eukaryota</taxon>
        <taxon>Viridiplantae</taxon>
        <taxon>Streptophyta</taxon>
        <taxon>Embryophyta</taxon>
        <taxon>Tracheophyta</taxon>
        <taxon>Spermatophyta</taxon>
        <taxon>Magnoliopsida</taxon>
        <taxon>eudicotyledons</taxon>
        <taxon>Gunneridae</taxon>
        <taxon>Pentapetalae</taxon>
        <taxon>rosids</taxon>
        <taxon>fabids</taxon>
        <taxon>Rosales</taxon>
        <taxon>Rosaceae</taxon>
        <taxon>Amygdaloideae</taxon>
        <taxon>Amygdaleae</taxon>
        <taxon>Prunus</taxon>
    </lineage>
</organism>
<keyword evidence="3" id="KW-1185">Reference proteome</keyword>
<feature type="compositionally biased region" description="Polar residues" evidence="1">
    <location>
        <begin position="1"/>
        <end position="19"/>
    </location>
</feature>
<evidence type="ECO:0000313" key="3">
    <source>
        <dbReference type="Proteomes" id="UP001054821"/>
    </source>
</evidence>
<feature type="region of interest" description="Disordered" evidence="1">
    <location>
        <begin position="87"/>
        <end position="148"/>
    </location>
</feature>
<gene>
    <name evidence="2" type="ORF">L3X38_003447</name>
</gene>
<sequence length="182" mass="20742">MATKPFTGSSRKLSETQTELLRKETETVPPQKETESELQQNRTMPTPTSEAENSGQNYNIHENNIETEDGKEIGIFDFNNEYYEDGAVDRHPGRKVQNNTDYNFKGKKIRSKKGKSVGIGKFGNKYYNSRKEEARSSSEEDGTSKKPCMKNTFYKGKVGIMNPKVMLVLIKTIEDQPVHTHQ</sequence>
<feature type="compositionally biased region" description="Polar residues" evidence="1">
    <location>
        <begin position="37"/>
        <end position="62"/>
    </location>
</feature>
<protein>
    <submittedName>
        <fullName evidence="2">Uncharacterized protein</fullName>
    </submittedName>
</protein>
<evidence type="ECO:0000313" key="2">
    <source>
        <dbReference type="EMBL" id="KAI5350556.1"/>
    </source>
</evidence>
<accession>A0AAD4ZM35</accession>
<feature type="compositionally biased region" description="Basic and acidic residues" evidence="1">
    <location>
        <begin position="129"/>
        <end position="144"/>
    </location>
</feature>
<dbReference type="EMBL" id="JAJFAZ020000001">
    <property type="protein sequence ID" value="KAI5350556.1"/>
    <property type="molecule type" value="Genomic_DNA"/>
</dbReference>
<dbReference type="Proteomes" id="UP001054821">
    <property type="component" value="Chromosome 1"/>
</dbReference>